<organism evidence="1">
    <name type="scientific">Aegilops tauschii</name>
    <name type="common">Tausch's goatgrass</name>
    <name type="synonym">Aegilops squarrosa</name>
    <dbReference type="NCBI Taxonomy" id="37682"/>
    <lineage>
        <taxon>Eukaryota</taxon>
        <taxon>Viridiplantae</taxon>
        <taxon>Streptophyta</taxon>
        <taxon>Embryophyta</taxon>
        <taxon>Tracheophyta</taxon>
        <taxon>Spermatophyta</taxon>
        <taxon>Magnoliopsida</taxon>
        <taxon>Liliopsida</taxon>
        <taxon>Poales</taxon>
        <taxon>Poaceae</taxon>
        <taxon>BOP clade</taxon>
        <taxon>Pooideae</taxon>
        <taxon>Triticodae</taxon>
        <taxon>Triticeae</taxon>
        <taxon>Triticinae</taxon>
        <taxon>Aegilops</taxon>
    </lineage>
</organism>
<dbReference type="PANTHER" id="PTHR35161">
    <property type="entry name" value="OS02G0303100 PROTEIN"/>
    <property type="match status" value="1"/>
</dbReference>
<name>M8CED9_AEGTA</name>
<reference evidence="1" key="1">
    <citation type="submission" date="2015-06" db="UniProtKB">
        <authorList>
            <consortium name="EnsemblPlants"/>
        </authorList>
    </citation>
    <scope>IDENTIFICATION</scope>
</reference>
<proteinExistence type="predicted"/>
<accession>M8CED9</accession>
<dbReference type="EnsemblPlants" id="EMT32749">
    <property type="protein sequence ID" value="EMT32749"/>
    <property type="gene ID" value="F775_00351"/>
</dbReference>
<dbReference type="PANTHER" id="PTHR35161:SF19">
    <property type="entry name" value="OS02G0113400 PROTEIN"/>
    <property type="match status" value="1"/>
</dbReference>
<sequence length="466" mass="53280">MRAGGDIPIDYESVCGDFVNLKMMCRLSLLKVLIGMIKVVVFMSNAISFNSGLVTSLIAQESLYMLMMAKPKQKKKKQKAQAQEQAQFDILHKVKSSFLGKLEALWRIRVMLAFWGIWLCINLDLIPEKCNEDVLCQLILERMLQTPLAIISIYIIAGFLQVASGLVLRLTWTLMVMVWPQWFLGILFPEERSVKQYVHLYGVVKEHKPRSGRKLIVCTKYGIHLWRGFIEVVVKAHRCNRSWGGKFSMQDLRLCGHRCRITREATCDGTYANLLLDLSTLADLLVRHFKDNGGPIDYIKELYSGMKNPDGLSSPAPTKEQFLKFLENHPALCSARQRIIFIFELYQAYESMDDKTEKQLVDIALAGITVGAWVRQTLNDNTAVLVKVLTYQKRNQNNTAPVYDEQNASELFRFLRNFHAHGGERKVSVCMEELHGAYRLLAKKKVEALLKKVRNDEQVGGDQVQE</sequence>
<evidence type="ECO:0000313" key="1">
    <source>
        <dbReference type="EnsemblPlants" id="EMT32749"/>
    </source>
</evidence>
<protein>
    <submittedName>
        <fullName evidence="1">Uncharacterized protein</fullName>
    </submittedName>
</protein>
<dbReference type="AlphaFoldDB" id="M8CED9"/>